<evidence type="ECO:0000256" key="6">
    <source>
        <dbReference type="ARBA" id="ARBA00022833"/>
    </source>
</evidence>
<feature type="compositionally biased region" description="Low complexity" evidence="11">
    <location>
        <begin position="95"/>
        <end position="111"/>
    </location>
</feature>
<evidence type="ECO:0000256" key="4">
    <source>
        <dbReference type="ARBA" id="ARBA00022737"/>
    </source>
</evidence>
<dbReference type="InterPro" id="IPR051590">
    <property type="entry name" value="Replication_Regulatory_Kinase"/>
</dbReference>
<sequence length="476" mass="54095">MKPRRNRSGIEGSEKPSLIQTRPTPRASQTKPFTGKVFYLDLTSNRVAETLESDIKDLGGTVEKFFSKEIKYLVSNKREAKYVQCLRQDSPIPSPESGPSSPQPGSSPHQPQSRRDITKSTSQLQKDSVATSRGKSLVKRVVKEQERIHMNKILSNALDWGVKILYLDGMFSAIFSFTFTVYTVDCIKTEPTKRIFQKSKVGRISKPFVKVEDSSRHYQPFYLSLTNIPEFNLTTLPPCTPFCPEDKGAPGNKPNGPRGVRASASDERLIERKKKKQGGYCECCLMKYDNITAHLQCDRHKAFAKSDEYIVVDKLVSAMRVNFSHRSKLKRCVFSTFTSYPALSEVLLSDHSVLLFHRLGETTTAKVQSETSPETLTETKITKVESSQRDAAHSGSLEHKQMTNNCVFQTHNSSEDFVQVERIHRKIKVYKRKRRKVPSPVVSECVEPREAADNGVMRLWELFQDSDNDLEFYGFE</sequence>
<reference evidence="14" key="1">
    <citation type="submission" date="2025-08" db="UniProtKB">
        <authorList>
            <consortium name="Ensembl"/>
        </authorList>
    </citation>
    <scope>IDENTIFICATION</scope>
</reference>
<dbReference type="PROSITE" id="PS50172">
    <property type="entry name" value="BRCT"/>
    <property type="match status" value="1"/>
</dbReference>
<dbReference type="Proteomes" id="UP000694523">
    <property type="component" value="Unplaced"/>
</dbReference>
<reference evidence="14" key="2">
    <citation type="submission" date="2025-09" db="UniProtKB">
        <authorList>
            <consortium name="Ensembl"/>
        </authorList>
    </citation>
    <scope>IDENTIFICATION</scope>
</reference>
<dbReference type="SMART" id="SM00586">
    <property type="entry name" value="ZnF_DBF"/>
    <property type="match status" value="1"/>
</dbReference>
<evidence type="ECO:0000256" key="1">
    <source>
        <dbReference type="ARBA" id="ARBA00004123"/>
    </source>
</evidence>
<dbReference type="Gene3D" id="3.40.50.10190">
    <property type="entry name" value="BRCT domain"/>
    <property type="match status" value="1"/>
</dbReference>
<keyword evidence="6" id="KW-0862">Zinc</keyword>
<keyword evidence="7" id="KW-0539">Nucleus</keyword>
<keyword evidence="3" id="KW-0479">Metal-binding</keyword>
<evidence type="ECO:0000256" key="10">
    <source>
        <dbReference type="PROSITE-ProRule" id="PRU00600"/>
    </source>
</evidence>
<feature type="domain" description="BRCT" evidence="12">
    <location>
        <begin position="28"/>
        <end position="96"/>
    </location>
</feature>
<dbReference type="Gene3D" id="6.10.250.3410">
    <property type="entry name" value="DBF zinc finger"/>
    <property type="match status" value="1"/>
</dbReference>
<organism evidence="14 15">
    <name type="scientific">Neogobius melanostomus</name>
    <name type="common">round goby</name>
    <dbReference type="NCBI Taxonomy" id="47308"/>
    <lineage>
        <taxon>Eukaryota</taxon>
        <taxon>Metazoa</taxon>
        <taxon>Chordata</taxon>
        <taxon>Craniata</taxon>
        <taxon>Vertebrata</taxon>
        <taxon>Euteleostomi</taxon>
        <taxon>Actinopterygii</taxon>
        <taxon>Neopterygii</taxon>
        <taxon>Teleostei</taxon>
        <taxon>Neoteleostei</taxon>
        <taxon>Acanthomorphata</taxon>
        <taxon>Gobiaria</taxon>
        <taxon>Gobiiformes</taxon>
        <taxon>Gobioidei</taxon>
        <taxon>Gobiidae</taxon>
        <taxon>Benthophilinae</taxon>
        <taxon>Neogobiini</taxon>
        <taxon>Neogobius</taxon>
    </lineage>
</organism>
<dbReference type="PROSITE" id="PS51265">
    <property type="entry name" value="ZF_DBF4"/>
    <property type="match status" value="1"/>
</dbReference>
<feature type="region of interest" description="Disordered" evidence="11">
    <location>
        <begin position="246"/>
        <end position="265"/>
    </location>
</feature>
<keyword evidence="5 10" id="KW-0863">Zinc-finger</keyword>
<keyword evidence="2" id="KW-0597">Phosphoprotein</keyword>
<dbReference type="InterPro" id="IPR001357">
    <property type="entry name" value="BRCT_dom"/>
</dbReference>
<name>A0A8C6URA8_9GOBI</name>
<dbReference type="GO" id="GO:0010571">
    <property type="term" value="P:positive regulation of nuclear cell cycle DNA replication"/>
    <property type="evidence" value="ECO:0007669"/>
    <property type="project" value="TreeGrafter"/>
</dbReference>
<dbReference type="Ensembl" id="ENSNMLT00000045227.1">
    <property type="protein sequence ID" value="ENSNMLP00000040668.1"/>
    <property type="gene ID" value="ENSNMLG00000024961.1"/>
</dbReference>
<dbReference type="AlphaFoldDB" id="A0A8C6URA8"/>
<evidence type="ECO:0000313" key="14">
    <source>
        <dbReference type="Ensembl" id="ENSNMLP00000040668.1"/>
    </source>
</evidence>
<feature type="domain" description="DBF4-type" evidence="13">
    <location>
        <begin position="274"/>
        <end position="322"/>
    </location>
</feature>
<evidence type="ECO:0000259" key="13">
    <source>
        <dbReference type="PROSITE" id="PS51265"/>
    </source>
</evidence>
<dbReference type="FunFam" id="6.10.250.3410:FF:000001">
    <property type="entry name" value="Protein DBF4 homolog A"/>
    <property type="match status" value="1"/>
</dbReference>
<evidence type="ECO:0000256" key="2">
    <source>
        <dbReference type="ARBA" id="ARBA00022553"/>
    </source>
</evidence>
<feature type="compositionally biased region" description="Polar residues" evidence="11">
    <location>
        <begin position="18"/>
        <end position="32"/>
    </location>
</feature>
<feature type="compositionally biased region" description="Polar residues" evidence="11">
    <location>
        <begin position="119"/>
        <end position="132"/>
    </location>
</feature>
<keyword evidence="15" id="KW-1185">Reference proteome</keyword>
<dbReference type="InterPro" id="IPR006572">
    <property type="entry name" value="Znf_DBF"/>
</dbReference>
<evidence type="ECO:0000313" key="15">
    <source>
        <dbReference type="Proteomes" id="UP000694523"/>
    </source>
</evidence>
<accession>A0A8C6URA8</accession>
<keyword evidence="4" id="KW-0677">Repeat</keyword>
<dbReference type="GO" id="GO:1901987">
    <property type="term" value="P:regulation of cell cycle phase transition"/>
    <property type="evidence" value="ECO:0007669"/>
    <property type="project" value="TreeGrafter"/>
</dbReference>
<dbReference type="PANTHER" id="PTHR15375">
    <property type="entry name" value="ACTIVATOR OF S-PHASE KINASE-RELATED"/>
    <property type="match status" value="1"/>
</dbReference>
<dbReference type="InterPro" id="IPR036420">
    <property type="entry name" value="BRCT_dom_sf"/>
</dbReference>
<feature type="region of interest" description="Disordered" evidence="11">
    <location>
        <begin position="88"/>
        <end position="132"/>
    </location>
</feature>
<dbReference type="GO" id="GO:0043539">
    <property type="term" value="F:protein serine/threonine kinase activator activity"/>
    <property type="evidence" value="ECO:0007669"/>
    <property type="project" value="TreeGrafter"/>
</dbReference>
<keyword evidence="8" id="KW-0131">Cell cycle</keyword>
<dbReference type="Gene3D" id="2.10.50.40">
    <property type="match status" value="1"/>
</dbReference>
<feature type="region of interest" description="Disordered" evidence="11">
    <location>
        <begin position="1"/>
        <end position="34"/>
    </location>
</feature>
<comment type="subcellular location">
    <subcellularLocation>
        <location evidence="1">Nucleus</location>
    </subcellularLocation>
</comment>
<dbReference type="GO" id="GO:0003676">
    <property type="term" value="F:nucleic acid binding"/>
    <property type="evidence" value="ECO:0007669"/>
    <property type="project" value="InterPro"/>
</dbReference>
<evidence type="ECO:0000256" key="9">
    <source>
        <dbReference type="ARBA" id="ARBA00040397"/>
    </source>
</evidence>
<protein>
    <recommendedName>
        <fullName evidence="9">Protein DBF4 homolog A</fullName>
    </recommendedName>
</protein>
<dbReference type="GO" id="GO:0031431">
    <property type="term" value="C:Dbf4-dependent protein kinase complex"/>
    <property type="evidence" value="ECO:0007669"/>
    <property type="project" value="TreeGrafter"/>
</dbReference>
<evidence type="ECO:0000256" key="7">
    <source>
        <dbReference type="ARBA" id="ARBA00023242"/>
    </source>
</evidence>
<dbReference type="PANTHER" id="PTHR15375:SF22">
    <property type="entry name" value="PROTEIN DBF4 HOMOLOG A"/>
    <property type="match status" value="1"/>
</dbReference>
<evidence type="ECO:0000256" key="3">
    <source>
        <dbReference type="ARBA" id="ARBA00022723"/>
    </source>
</evidence>
<dbReference type="InterPro" id="IPR038545">
    <property type="entry name" value="Znf_DBF_sf"/>
</dbReference>
<dbReference type="GO" id="GO:0008270">
    <property type="term" value="F:zinc ion binding"/>
    <property type="evidence" value="ECO:0007669"/>
    <property type="project" value="UniProtKB-KW"/>
</dbReference>
<evidence type="ECO:0000256" key="5">
    <source>
        <dbReference type="ARBA" id="ARBA00022771"/>
    </source>
</evidence>
<dbReference type="Pfam" id="PF07535">
    <property type="entry name" value="zf-DBF"/>
    <property type="match status" value="1"/>
</dbReference>
<proteinExistence type="predicted"/>
<evidence type="ECO:0000259" key="12">
    <source>
        <dbReference type="PROSITE" id="PS50172"/>
    </source>
</evidence>
<evidence type="ECO:0000256" key="8">
    <source>
        <dbReference type="ARBA" id="ARBA00023306"/>
    </source>
</evidence>
<evidence type="ECO:0000256" key="11">
    <source>
        <dbReference type="SAM" id="MobiDB-lite"/>
    </source>
</evidence>